<evidence type="ECO:0000313" key="6">
    <source>
        <dbReference type="Proteomes" id="UP000009168"/>
    </source>
</evidence>
<dbReference type="GO" id="GO:0016998">
    <property type="term" value="P:cell wall macromolecule catabolic process"/>
    <property type="evidence" value="ECO:0007669"/>
    <property type="project" value="InterPro"/>
</dbReference>
<dbReference type="CDD" id="cd00325">
    <property type="entry name" value="chitinase_GH19"/>
    <property type="match status" value="1"/>
</dbReference>
<dbReference type="OrthoDB" id="5985073at2759"/>
<evidence type="ECO:0000313" key="5">
    <source>
        <dbReference type="EMBL" id="EAR97062.1"/>
    </source>
</evidence>
<dbReference type="GO" id="GO:0006952">
    <property type="term" value="P:defense response"/>
    <property type="evidence" value="ECO:0007669"/>
    <property type="project" value="UniProtKB-KW"/>
</dbReference>
<dbReference type="Pfam" id="PF00182">
    <property type="entry name" value="Glyco_hydro_19"/>
    <property type="match status" value="1"/>
</dbReference>
<dbReference type="Proteomes" id="UP000009168">
    <property type="component" value="Unassembled WGS sequence"/>
</dbReference>
<dbReference type="AlphaFoldDB" id="Q23JY1"/>
<dbReference type="SUPFAM" id="SSF53955">
    <property type="entry name" value="Lysozyme-like"/>
    <property type="match status" value="1"/>
</dbReference>
<dbReference type="RefSeq" id="XP_001017307.1">
    <property type="nucleotide sequence ID" value="XM_001017307.2"/>
</dbReference>
<sequence>MKKIALLSVCAFILLISFANCASIFRNYQLFGKNKFANPHDHQLFHNHSQHRPEGYDKSYIKTNGKSRDFTAWMNAINPEGSLNGIALLIQSINPVISTAVGNKWAAEITEAAKSFPEFCNSGNEEKDKQEFAAFLSIIGAETSFDSSNGFPCTKENGCPNCQACSYNTAGQLCDVDPNLQYYGRGPLQLSWNYNYADFSQQLYGDDRLLLNPTKLNDDTTLCWTSALWFWMAEHQYGGWCVPQAAWPFHDKCEEECPLGPSSCSNSVCSKEHWLPVGRNSPHRAIIGEGGMGEVINLINGGYDCCPSSGYFPLYGHTLYRVQWFAAILQAWDAELPWSKLDPVPIKNCPLAENHINCSQLLNPACTWNCCRAV</sequence>
<dbReference type="HOGENOM" id="CLU_064211_0_0_1"/>
<feature type="signal peptide" evidence="3">
    <location>
        <begin position="1"/>
        <end position="21"/>
    </location>
</feature>
<dbReference type="eggNOG" id="KOG4742">
    <property type="taxonomic scope" value="Eukaryota"/>
</dbReference>
<organism evidence="5 6">
    <name type="scientific">Tetrahymena thermophila (strain SB210)</name>
    <dbReference type="NCBI Taxonomy" id="312017"/>
    <lineage>
        <taxon>Eukaryota</taxon>
        <taxon>Sar</taxon>
        <taxon>Alveolata</taxon>
        <taxon>Ciliophora</taxon>
        <taxon>Intramacronucleata</taxon>
        <taxon>Oligohymenophorea</taxon>
        <taxon>Hymenostomatida</taxon>
        <taxon>Tetrahymenina</taxon>
        <taxon>Tetrahymenidae</taxon>
        <taxon>Tetrahymena</taxon>
    </lineage>
</organism>
<feature type="chain" id="PRO_5004201953" evidence="3">
    <location>
        <begin position="22"/>
        <end position="374"/>
    </location>
</feature>
<proteinExistence type="predicted"/>
<dbReference type="GO" id="GO:0004568">
    <property type="term" value="F:chitinase activity"/>
    <property type="evidence" value="ECO:0007669"/>
    <property type="project" value="InterPro"/>
</dbReference>
<keyword evidence="1" id="KW-0611">Plant defense</keyword>
<dbReference type="PANTHER" id="PTHR22595">
    <property type="entry name" value="CHITINASE-RELATED"/>
    <property type="match status" value="1"/>
</dbReference>
<gene>
    <name evidence="5" type="ORF">TTHERM_00196530</name>
</gene>
<dbReference type="InterPro" id="IPR000726">
    <property type="entry name" value="Glyco_hydro_19_cat"/>
</dbReference>
<dbReference type="EMBL" id="GG662673">
    <property type="protein sequence ID" value="EAR97062.1"/>
    <property type="molecule type" value="Genomic_DNA"/>
</dbReference>
<reference evidence="6" key="1">
    <citation type="journal article" date="2006" name="PLoS Biol.">
        <title>Macronuclear genome sequence of the ciliate Tetrahymena thermophila, a model eukaryote.</title>
        <authorList>
            <person name="Eisen J.A."/>
            <person name="Coyne R.S."/>
            <person name="Wu M."/>
            <person name="Wu D."/>
            <person name="Thiagarajan M."/>
            <person name="Wortman J.R."/>
            <person name="Badger J.H."/>
            <person name="Ren Q."/>
            <person name="Amedeo P."/>
            <person name="Jones K.M."/>
            <person name="Tallon L.J."/>
            <person name="Delcher A.L."/>
            <person name="Salzberg S.L."/>
            <person name="Silva J.C."/>
            <person name="Haas B.J."/>
            <person name="Majoros W.H."/>
            <person name="Farzad M."/>
            <person name="Carlton J.M."/>
            <person name="Smith R.K. Jr."/>
            <person name="Garg J."/>
            <person name="Pearlman R.E."/>
            <person name="Karrer K.M."/>
            <person name="Sun L."/>
            <person name="Manning G."/>
            <person name="Elde N.C."/>
            <person name="Turkewitz A.P."/>
            <person name="Asai D.J."/>
            <person name="Wilkes D.E."/>
            <person name="Wang Y."/>
            <person name="Cai H."/>
            <person name="Collins K."/>
            <person name="Stewart B.A."/>
            <person name="Lee S.R."/>
            <person name="Wilamowska K."/>
            <person name="Weinberg Z."/>
            <person name="Ruzzo W.L."/>
            <person name="Wloga D."/>
            <person name="Gaertig J."/>
            <person name="Frankel J."/>
            <person name="Tsao C.-C."/>
            <person name="Gorovsky M.A."/>
            <person name="Keeling P.J."/>
            <person name="Waller R.F."/>
            <person name="Patron N.J."/>
            <person name="Cherry J.M."/>
            <person name="Stover N.A."/>
            <person name="Krieger C.J."/>
            <person name="del Toro C."/>
            <person name="Ryder H.F."/>
            <person name="Williamson S.C."/>
            <person name="Barbeau R.A."/>
            <person name="Hamilton E.P."/>
            <person name="Orias E."/>
        </authorList>
    </citation>
    <scope>NUCLEOTIDE SEQUENCE [LARGE SCALE GENOMIC DNA]</scope>
    <source>
        <strain evidence="6">SB210</strain>
    </source>
</reference>
<dbReference type="GO" id="GO:0006032">
    <property type="term" value="P:chitin catabolic process"/>
    <property type="evidence" value="ECO:0007669"/>
    <property type="project" value="InterPro"/>
</dbReference>
<accession>Q23JY1</accession>
<dbReference type="InterPro" id="IPR023346">
    <property type="entry name" value="Lysozyme-like_dom_sf"/>
</dbReference>
<protein>
    <submittedName>
        <fullName evidence="5">Class I chitinase</fullName>
    </submittedName>
</protein>
<keyword evidence="2" id="KW-1015">Disulfide bond</keyword>
<dbReference type="KEGG" id="tet:TTHERM_00196530"/>
<evidence type="ECO:0000256" key="1">
    <source>
        <dbReference type="ARBA" id="ARBA00022821"/>
    </source>
</evidence>
<keyword evidence="3" id="KW-0732">Signal</keyword>
<evidence type="ECO:0000256" key="3">
    <source>
        <dbReference type="SAM" id="SignalP"/>
    </source>
</evidence>
<keyword evidence="6" id="KW-1185">Reference proteome</keyword>
<feature type="domain" description="Glycoside hydrolase family 19 catalytic" evidence="4">
    <location>
        <begin position="110"/>
        <end position="236"/>
    </location>
</feature>
<dbReference type="Gene3D" id="1.10.530.10">
    <property type="match status" value="1"/>
</dbReference>
<dbReference type="InParanoid" id="Q23JY1"/>
<evidence type="ECO:0000259" key="4">
    <source>
        <dbReference type="Pfam" id="PF00182"/>
    </source>
</evidence>
<name>Q23JY1_TETTS</name>
<dbReference type="GeneID" id="7825850"/>
<evidence type="ECO:0000256" key="2">
    <source>
        <dbReference type="ARBA" id="ARBA00023157"/>
    </source>
</evidence>
<dbReference type="STRING" id="312017.Q23JY1"/>
<dbReference type="PANTHER" id="PTHR22595:SF79">
    <property type="entry name" value="CHITINASE 12"/>
    <property type="match status" value="1"/>
</dbReference>